<name>A0ABT4IX26_9GAMM</name>
<dbReference type="Pfam" id="PF21315">
    <property type="entry name" value="FAN1_HTH"/>
    <property type="match status" value="1"/>
</dbReference>
<keyword evidence="9" id="KW-0460">Magnesium</keyword>
<dbReference type="InterPro" id="IPR033315">
    <property type="entry name" value="Fan1-like"/>
</dbReference>
<dbReference type="Pfam" id="PF18081">
    <property type="entry name" value="FANC_SAP"/>
    <property type="match status" value="1"/>
</dbReference>
<dbReference type="RefSeq" id="WP_268902111.1">
    <property type="nucleotide sequence ID" value="NZ_JAKNQU010000005.1"/>
</dbReference>
<evidence type="ECO:0000256" key="3">
    <source>
        <dbReference type="ARBA" id="ARBA00001946"/>
    </source>
</evidence>
<dbReference type="SMART" id="SM00990">
    <property type="entry name" value="VRR_NUC"/>
    <property type="match status" value="1"/>
</dbReference>
<dbReference type="InterPro" id="IPR011856">
    <property type="entry name" value="tRNA_endonuc-like_dom_sf"/>
</dbReference>
<evidence type="ECO:0000256" key="9">
    <source>
        <dbReference type="ARBA" id="ARBA00022842"/>
    </source>
</evidence>
<evidence type="ECO:0000256" key="4">
    <source>
        <dbReference type="ARBA" id="ARBA00005533"/>
    </source>
</evidence>
<keyword evidence="6" id="KW-0540">Nuclease</keyword>
<comment type="cofactor">
    <cofactor evidence="3">
        <name>Mg(2+)</name>
        <dbReference type="ChEBI" id="CHEBI:18420"/>
    </cofactor>
</comment>
<keyword evidence="10" id="KW-0464">Manganese</keyword>
<accession>A0ABT4IX26</accession>
<dbReference type="Gene3D" id="3.40.1350.10">
    <property type="match status" value="1"/>
</dbReference>
<evidence type="ECO:0000259" key="11">
    <source>
        <dbReference type="SMART" id="SM00990"/>
    </source>
</evidence>
<reference evidence="12 13" key="1">
    <citation type="submission" date="2022-02" db="EMBL/GenBank/DDBJ databases">
        <title>Study of halophilic communities from a Mexican lake.</title>
        <authorList>
            <person name="Hernandez-Soto L.M."/>
            <person name="Martinez-Abarca F."/>
            <person name="Ramirez-Saad H.C."/>
            <person name="Aguirre-Garrido J.F."/>
        </authorList>
    </citation>
    <scope>NUCLEOTIDE SEQUENCE [LARGE SCALE GENOMIC DNA]</scope>
    <source>
        <strain evidence="12 13">Hjan13</strain>
    </source>
</reference>
<gene>
    <name evidence="12" type="ORF">L0635_14180</name>
</gene>
<evidence type="ECO:0000313" key="13">
    <source>
        <dbReference type="Proteomes" id="UP001321125"/>
    </source>
</evidence>
<dbReference type="Proteomes" id="UP001321125">
    <property type="component" value="Unassembled WGS sequence"/>
</dbReference>
<dbReference type="InterPro" id="IPR049125">
    <property type="entry name" value="FAN1-like_WH"/>
</dbReference>
<comment type="similarity">
    <text evidence="4">Belongs to the FAN1 family.</text>
</comment>
<evidence type="ECO:0000313" key="12">
    <source>
        <dbReference type="EMBL" id="MCZ0928227.1"/>
    </source>
</evidence>
<comment type="caution">
    <text evidence="12">The sequence shown here is derived from an EMBL/GenBank/DDBJ whole genome shotgun (WGS) entry which is preliminary data.</text>
</comment>
<dbReference type="EMBL" id="JAKNQU010000005">
    <property type="protein sequence ID" value="MCZ0928227.1"/>
    <property type="molecule type" value="Genomic_DNA"/>
</dbReference>
<protein>
    <recommendedName>
        <fullName evidence="5">phosphodiesterase I</fullName>
        <ecNumber evidence="5">3.1.4.1</ecNumber>
    </recommendedName>
</protein>
<proteinExistence type="inferred from homology"/>
<evidence type="ECO:0000256" key="10">
    <source>
        <dbReference type="ARBA" id="ARBA00023211"/>
    </source>
</evidence>
<evidence type="ECO:0000256" key="8">
    <source>
        <dbReference type="ARBA" id="ARBA00022801"/>
    </source>
</evidence>
<organism evidence="12 13">
    <name type="scientific">Vreelandella janggokensis</name>
    <dbReference type="NCBI Taxonomy" id="370767"/>
    <lineage>
        <taxon>Bacteria</taxon>
        <taxon>Pseudomonadati</taxon>
        <taxon>Pseudomonadota</taxon>
        <taxon>Gammaproteobacteria</taxon>
        <taxon>Oceanospirillales</taxon>
        <taxon>Halomonadaceae</taxon>
        <taxon>Vreelandella</taxon>
    </lineage>
</organism>
<dbReference type="PANTHER" id="PTHR15749:SF4">
    <property type="entry name" value="FANCONI-ASSOCIATED NUCLEASE 1"/>
    <property type="match status" value="1"/>
</dbReference>
<evidence type="ECO:0000256" key="2">
    <source>
        <dbReference type="ARBA" id="ARBA00001936"/>
    </source>
</evidence>
<keyword evidence="13" id="KW-1185">Reference proteome</keyword>
<evidence type="ECO:0000256" key="5">
    <source>
        <dbReference type="ARBA" id="ARBA00012029"/>
    </source>
</evidence>
<keyword evidence="7" id="KW-0479">Metal-binding</keyword>
<comment type="catalytic activity">
    <reaction evidence="1">
        <text>Hydrolytically removes 5'-nucleotides successively from the 3'-hydroxy termini of 3'-hydroxy-terminated oligonucleotides.</text>
        <dbReference type="EC" id="3.1.4.1"/>
    </reaction>
</comment>
<sequence>MNSAFAAPTASLDDPFYYLTNFRFVLDWVGERHADLLSADERDFLVQFDNLPRSSQALLVRMVMRKGELFRLGKLSYAEIGDSATAVAPLMSLGWVDSDPALSVDEVFHQLRLAELRQALAAEIRAAGVSVSSAKTVLYDTLASAFNEPKRLCQWWPGANDTVLRLTVMETCDRLRLMFFGNLRQDWAEFVLTELGLQHFEVVPFTSHSRAFQSRHEVDTYLVLHHLRQRLDEGELPADLYREVPSTSDNRWLATRRARLLLQLGREAERSGDSALALTLYGDADSSEARIRQLRVLERAGEHQAAFERATQALDSSPNETEHQALARLLPRLQRRLKMPVVPSEPEPAHERWDLVLPGPQGVERAVAQALSEPQAPVYYVENSLITGLFGLLCWSAIFAPLPGAFFHPFHNGPADLYRDDFVARRRDAFDACLARLEDGSYREVIQATWREKFGLASPFVHWPIVDEALVELALECIPAEHLRACFERLLGDLKANRAGLPDLIQLMPDAPEGTPRYRMIEVKGPGDRLQDNQRRWLTFFHRHEIPAAVCYVCWADSAEPMP</sequence>
<evidence type="ECO:0000256" key="1">
    <source>
        <dbReference type="ARBA" id="ARBA00000983"/>
    </source>
</evidence>
<dbReference type="EC" id="3.1.4.1" evidence="5"/>
<dbReference type="Pfam" id="PF08774">
    <property type="entry name" value="VRR_NUC"/>
    <property type="match status" value="1"/>
</dbReference>
<comment type="cofactor">
    <cofactor evidence="2">
        <name>Mn(2+)</name>
        <dbReference type="ChEBI" id="CHEBI:29035"/>
    </cofactor>
</comment>
<dbReference type="InterPro" id="IPR014883">
    <property type="entry name" value="VRR_NUC"/>
</dbReference>
<dbReference type="InterPro" id="IPR040603">
    <property type="entry name" value="FAN1_SAP_bact"/>
</dbReference>
<dbReference type="PANTHER" id="PTHR15749">
    <property type="entry name" value="FANCONI-ASSOCIATED NUCLEASE 1"/>
    <property type="match status" value="1"/>
</dbReference>
<evidence type="ECO:0000256" key="7">
    <source>
        <dbReference type="ARBA" id="ARBA00022723"/>
    </source>
</evidence>
<evidence type="ECO:0000256" key="6">
    <source>
        <dbReference type="ARBA" id="ARBA00022722"/>
    </source>
</evidence>
<feature type="domain" description="VRR-NUC" evidence="11">
    <location>
        <begin position="437"/>
        <end position="555"/>
    </location>
</feature>
<keyword evidence="8" id="KW-0378">Hydrolase</keyword>